<keyword evidence="4" id="KW-0862">Zinc</keyword>
<dbReference type="GO" id="GO:0016491">
    <property type="term" value="F:oxidoreductase activity"/>
    <property type="evidence" value="ECO:0007669"/>
    <property type="project" value="UniProtKB-KW"/>
</dbReference>
<keyword evidence="9" id="KW-1185">Reference proteome</keyword>
<dbReference type="OrthoDB" id="3941538at2759"/>
<evidence type="ECO:0000259" key="7">
    <source>
        <dbReference type="Pfam" id="PF08240"/>
    </source>
</evidence>
<dbReference type="InterPro" id="IPR036291">
    <property type="entry name" value="NAD(P)-bd_dom_sf"/>
</dbReference>
<keyword evidence="3" id="KW-0479">Metal-binding</keyword>
<evidence type="ECO:0000256" key="2">
    <source>
        <dbReference type="ARBA" id="ARBA00008072"/>
    </source>
</evidence>
<organism evidence="8 9">
    <name type="scientific">Cudoniella acicularis</name>
    <dbReference type="NCBI Taxonomy" id="354080"/>
    <lineage>
        <taxon>Eukaryota</taxon>
        <taxon>Fungi</taxon>
        <taxon>Dikarya</taxon>
        <taxon>Ascomycota</taxon>
        <taxon>Pezizomycotina</taxon>
        <taxon>Leotiomycetes</taxon>
        <taxon>Helotiales</taxon>
        <taxon>Tricladiaceae</taxon>
        <taxon>Cudoniella</taxon>
    </lineage>
</organism>
<dbReference type="SUPFAM" id="SSF51735">
    <property type="entry name" value="NAD(P)-binding Rossmann-fold domains"/>
    <property type="match status" value="1"/>
</dbReference>
<dbReference type="PROSITE" id="PS00059">
    <property type="entry name" value="ADH_ZINC"/>
    <property type="match status" value="1"/>
</dbReference>
<keyword evidence="5" id="KW-0560">Oxidoreductase</keyword>
<dbReference type="GO" id="GO:0008270">
    <property type="term" value="F:zinc ion binding"/>
    <property type="evidence" value="ECO:0007669"/>
    <property type="project" value="InterPro"/>
</dbReference>
<dbReference type="Pfam" id="PF08240">
    <property type="entry name" value="ADH_N"/>
    <property type="match status" value="1"/>
</dbReference>
<evidence type="ECO:0000256" key="4">
    <source>
        <dbReference type="ARBA" id="ARBA00022833"/>
    </source>
</evidence>
<name>A0A8H4RC42_9HELO</name>
<dbReference type="InterPro" id="IPR011032">
    <property type="entry name" value="GroES-like_sf"/>
</dbReference>
<gene>
    <name evidence="8" type="ORF">G7Y89_g11574</name>
</gene>
<comment type="similarity">
    <text evidence="2">Belongs to the zinc-containing alcohol dehydrogenase family.</text>
</comment>
<dbReference type="PANTHER" id="PTHR42813">
    <property type="entry name" value="ZINC-TYPE ALCOHOL DEHYDROGENASE-LIKE"/>
    <property type="match status" value="1"/>
</dbReference>
<comment type="cofactor">
    <cofactor evidence="1">
        <name>Zn(2+)</name>
        <dbReference type="ChEBI" id="CHEBI:29105"/>
    </cofactor>
</comment>
<dbReference type="InterPro" id="IPR002328">
    <property type="entry name" value="ADH_Zn_CS"/>
</dbReference>
<proteinExistence type="inferred from homology"/>
<evidence type="ECO:0000313" key="9">
    <source>
        <dbReference type="Proteomes" id="UP000566819"/>
    </source>
</evidence>
<dbReference type="InterPro" id="IPR013154">
    <property type="entry name" value="ADH-like_N"/>
</dbReference>
<dbReference type="AlphaFoldDB" id="A0A8H4RC42"/>
<dbReference type="PANTHER" id="PTHR42813:SF3">
    <property type="entry name" value="GLUTATHIONE-INDEPENDENT FORMALDEHYDE DEHYDROGENASE"/>
    <property type="match status" value="1"/>
</dbReference>
<dbReference type="SUPFAM" id="SSF50129">
    <property type="entry name" value="GroES-like"/>
    <property type="match status" value="1"/>
</dbReference>
<dbReference type="Gene3D" id="3.90.180.10">
    <property type="entry name" value="Medium-chain alcohol dehydrogenases, catalytic domain"/>
    <property type="match status" value="1"/>
</dbReference>
<dbReference type="EMBL" id="JAAMPI010001127">
    <property type="protein sequence ID" value="KAF4626581.1"/>
    <property type="molecule type" value="Genomic_DNA"/>
</dbReference>
<reference evidence="8 9" key="1">
    <citation type="submission" date="2020-03" db="EMBL/GenBank/DDBJ databases">
        <title>Draft Genome Sequence of Cudoniella acicularis.</title>
        <authorList>
            <person name="Buettner E."/>
            <person name="Kellner H."/>
        </authorList>
    </citation>
    <scope>NUCLEOTIDE SEQUENCE [LARGE SCALE GENOMIC DNA]</scope>
    <source>
        <strain evidence="8 9">DSM 108380</strain>
    </source>
</reference>
<dbReference type="Proteomes" id="UP000566819">
    <property type="component" value="Unassembled WGS sequence"/>
</dbReference>
<protein>
    <recommendedName>
        <fullName evidence="7">Alcohol dehydrogenase-like N-terminal domain-containing protein</fullName>
    </recommendedName>
</protein>
<accession>A0A8H4RC42</accession>
<feature type="domain" description="Alcohol dehydrogenase-like N-terminal" evidence="7">
    <location>
        <begin position="3"/>
        <end position="89"/>
    </location>
</feature>
<evidence type="ECO:0000256" key="3">
    <source>
        <dbReference type="ARBA" id="ARBA00022723"/>
    </source>
</evidence>
<dbReference type="Gene3D" id="3.40.50.720">
    <property type="entry name" value="NAD(P)-binding Rossmann-like Domain"/>
    <property type="match status" value="1"/>
</dbReference>
<evidence type="ECO:0000313" key="8">
    <source>
        <dbReference type="EMBL" id="KAF4626581.1"/>
    </source>
</evidence>
<keyword evidence="6" id="KW-0520">NAD</keyword>
<evidence type="ECO:0000256" key="1">
    <source>
        <dbReference type="ARBA" id="ARBA00001947"/>
    </source>
</evidence>
<comment type="caution">
    <text evidence="8">The sequence shown here is derived from an EMBL/GenBank/DDBJ whole genome shotgun (WGS) entry which is preliminary data.</text>
</comment>
<sequence length="259" mass="28052">MHMDVPFTFGHENIGIVEHVGHDVATSRVGDRVIVTYFGDKPANNGEGVLEGGFGFSDPEDLVELGAFQGGQAEYMLVLKADSNFLKLPPGKELELDYILLADIFPTAWFALKCVGQVLGDTAVVFGAGLFCAYSALLRRAIRVYSVDNIPSRVAKPESIGAIPINFDFDPADLQILKREPNGVDRACDCVGSECVDEYSNNIENLILTQAVNVVKTGGGIGVIGVFLTHGPEAASASLKQVVRYRNLDMSIFYFGLWT</sequence>
<evidence type="ECO:0000256" key="6">
    <source>
        <dbReference type="ARBA" id="ARBA00023027"/>
    </source>
</evidence>
<evidence type="ECO:0000256" key="5">
    <source>
        <dbReference type="ARBA" id="ARBA00023002"/>
    </source>
</evidence>